<proteinExistence type="predicted"/>
<gene>
    <name evidence="1" type="ORF">PsorP6_001013</name>
</gene>
<reference evidence="1 2" key="1">
    <citation type="journal article" date="2022" name="bioRxiv">
        <title>The genome of the oomycete Peronosclerospora sorghi, a cosmopolitan pathogen of maize and sorghum, is inflated with dispersed pseudogenes.</title>
        <authorList>
            <person name="Fletcher K."/>
            <person name="Martin F."/>
            <person name="Isakeit T."/>
            <person name="Cavanaugh K."/>
            <person name="Magill C."/>
            <person name="Michelmore R."/>
        </authorList>
    </citation>
    <scope>NUCLEOTIDE SEQUENCE [LARGE SCALE GENOMIC DNA]</scope>
    <source>
        <strain evidence="1">P6</strain>
    </source>
</reference>
<organism evidence="1 2">
    <name type="scientific">Peronosclerospora sorghi</name>
    <dbReference type="NCBI Taxonomy" id="230839"/>
    <lineage>
        <taxon>Eukaryota</taxon>
        <taxon>Sar</taxon>
        <taxon>Stramenopiles</taxon>
        <taxon>Oomycota</taxon>
        <taxon>Peronosporomycetes</taxon>
        <taxon>Peronosporales</taxon>
        <taxon>Peronosporaceae</taxon>
        <taxon>Peronosclerospora</taxon>
    </lineage>
</organism>
<comment type="caution">
    <text evidence="1">The sequence shown here is derived from an EMBL/GenBank/DDBJ whole genome shotgun (WGS) entry which is preliminary data.</text>
</comment>
<sequence>MQSVDEDLWAVLDDMLSFESSEILPMADDAINWTDNDDVKEIQFFEDSAPVAKDVEEPLPTSVSSHPVSGKRPRKAPTSPPQRRRKRPKDELDYLRVKVVDLEKELQSLQPKPEIGSPATVSEAAVLTGETDASQDLIMSWKGIAQRQKQQVDRSIVENMRLRAMLEEQLKVAKSLETAFDRLQRDAVQLVPPFGCMYADSTSTSDELLFAQLAKTLESQYAEMESDFTRCGIRHDIDEIKSETKVHVDDKGLLISHGDVKIVPYSPETVLRAIWSLVRYRTAKDVVAGTLESKVVDEDHINVTITERLKLKNDRVPSSVVRLAKVSRPEMTRFALVKDQEQHIGEITELVVSTVRSVMRFLHHITDTLLLQEAMGEN</sequence>
<protein>
    <submittedName>
        <fullName evidence="1">Uncharacterized protein</fullName>
    </submittedName>
</protein>
<dbReference type="EMBL" id="CM047580">
    <property type="protein sequence ID" value="KAI9922129.1"/>
    <property type="molecule type" value="Genomic_DNA"/>
</dbReference>
<evidence type="ECO:0000313" key="1">
    <source>
        <dbReference type="EMBL" id="KAI9922129.1"/>
    </source>
</evidence>
<name>A0ACC0WVP8_9STRA</name>
<keyword evidence="2" id="KW-1185">Reference proteome</keyword>
<dbReference type="Proteomes" id="UP001163321">
    <property type="component" value="Chromosome 1"/>
</dbReference>
<evidence type="ECO:0000313" key="2">
    <source>
        <dbReference type="Proteomes" id="UP001163321"/>
    </source>
</evidence>
<accession>A0ACC0WVP8</accession>